<dbReference type="SMART" id="SM01071">
    <property type="entry name" value="CDC37_N"/>
    <property type="match status" value="1"/>
</dbReference>
<dbReference type="InterPro" id="IPR038189">
    <property type="entry name" value="Cdc37_Hsp90-bd_sf"/>
</dbReference>
<protein>
    <recommendedName>
        <fullName evidence="5">Hsp90 chaperone protein kinase-targeting subunit</fullName>
    </recommendedName>
</protein>
<evidence type="ECO:0000256" key="1">
    <source>
        <dbReference type="ARBA" id="ARBA00004496"/>
    </source>
</evidence>
<dbReference type="GO" id="GO:0050821">
    <property type="term" value="P:protein stabilization"/>
    <property type="evidence" value="ECO:0007669"/>
    <property type="project" value="EnsemblFungi"/>
</dbReference>
<dbReference type="VEuPathDB" id="FungiDB:C5L36_0A01000"/>
<evidence type="ECO:0000259" key="7">
    <source>
        <dbReference type="SMART" id="SM01069"/>
    </source>
</evidence>
<feature type="domain" description="Cdc37 N-terminal" evidence="9">
    <location>
        <begin position="1"/>
        <end position="181"/>
    </location>
</feature>
<organism evidence="10 11">
    <name type="scientific">Pichia kudriavzevii</name>
    <name type="common">Yeast</name>
    <name type="synonym">Issatchenkia orientalis</name>
    <dbReference type="NCBI Taxonomy" id="4909"/>
    <lineage>
        <taxon>Eukaryota</taxon>
        <taxon>Fungi</taxon>
        <taxon>Dikarya</taxon>
        <taxon>Ascomycota</taxon>
        <taxon>Saccharomycotina</taxon>
        <taxon>Pichiomycetes</taxon>
        <taxon>Pichiales</taxon>
        <taxon>Pichiaceae</taxon>
        <taxon>Pichia</taxon>
    </lineage>
</organism>
<keyword evidence="4" id="KW-0143">Chaperone</keyword>
<comment type="subcellular location">
    <subcellularLocation>
        <location evidence="1">Cytoplasm</location>
    </subcellularLocation>
</comment>
<dbReference type="GO" id="GO:0005737">
    <property type="term" value="C:cytoplasm"/>
    <property type="evidence" value="ECO:0007669"/>
    <property type="project" value="UniProtKB-SubCell"/>
</dbReference>
<comment type="caution">
    <text evidence="10">The sequence shown here is derived from an EMBL/GenBank/DDBJ whole genome shotgun (WGS) entry which is preliminary data.</text>
</comment>
<dbReference type="SMART" id="SM01070">
    <property type="entry name" value="CDC37_M"/>
    <property type="match status" value="1"/>
</dbReference>
<dbReference type="GO" id="GO:0031072">
    <property type="term" value="F:heat shock protein binding"/>
    <property type="evidence" value="ECO:0007669"/>
    <property type="project" value="TreeGrafter"/>
</dbReference>
<dbReference type="Proteomes" id="UP000029867">
    <property type="component" value="Unassembled WGS sequence"/>
</dbReference>
<feature type="compositionally biased region" description="Basic and acidic residues" evidence="6">
    <location>
        <begin position="187"/>
        <end position="198"/>
    </location>
</feature>
<sequence>MVDYSKWDKLEISDDSDIEVHPNVDKTSFIRWKQRDIHEKRMEREHQIKGLKVQKEMYTQLNKRVDFLLAALGDNDLSVEGTRNSMLNSKFDKDERCTLESNNEDSPPYNQMVEDLFTQIIEDLKKEEGEIEGSKIRSKVLEHRAKINGVLEQIDPKIEEFEKEKHAHITSEDIHDGWNSSFINKKKKEEEAEREKSESSPSTNSSKTTIIETLNTSASKPTKKPSKPISQLGELELLKETETFLTLPSLKAQGQFILEHPFIACTHQKDAVLLKAFDLELNDKRKEAIELIKKGILLQFCADLLENPPYPMPEDTRITYVKQLLSQMENDESPGKVAYDEECKRMIDHVKTRCKIIRKEQEAEQEGGENSEELVEQIQLRSVDPNSKLIVTIPEEGTKEYEIYKQLPEKMRDALATGSLDEVNRVFASIPVDDAEAMLEKFNESGVIGVQALLDNESQFQELVENEKKFEEMKKAAESIDLNDQVHQDE</sequence>
<evidence type="ECO:0000313" key="11">
    <source>
        <dbReference type="Proteomes" id="UP000029867"/>
    </source>
</evidence>
<dbReference type="InterPro" id="IPR013855">
    <property type="entry name" value="Cdc37_N_dom"/>
</dbReference>
<dbReference type="GO" id="GO:0071852">
    <property type="term" value="P:fungal-type cell wall organization or biogenesis"/>
    <property type="evidence" value="ECO:0007669"/>
    <property type="project" value="EnsemblFungi"/>
</dbReference>
<dbReference type="GO" id="GO:0019901">
    <property type="term" value="F:protein kinase binding"/>
    <property type="evidence" value="ECO:0007669"/>
    <property type="project" value="InterPro"/>
</dbReference>
<dbReference type="Pfam" id="PF08564">
    <property type="entry name" value="CDC37_C"/>
    <property type="match status" value="1"/>
</dbReference>
<evidence type="ECO:0000256" key="4">
    <source>
        <dbReference type="ARBA" id="ARBA00023186"/>
    </source>
</evidence>
<dbReference type="GO" id="GO:0051726">
    <property type="term" value="P:regulation of cell cycle"/>
    <property type="evidence" value="ECO:0007669"/>
    <property type="project" value="EnsemblFungi"/>
</dbReference>
<evidence type="ECO:0000313" key="10">
    <source>
        <dbReference type="EMBL" id="KGK39958.1"/>
    </source>
</evidence>
<evidence type="ECO:0000256" key="3">
    <source>
        <dbReference type="ARBA" id="ARBA00022490"/>
    </source>
</evidence>
<feature type="compositionally biased region" description="Low complexity" evidence="6">
    <location>
        <begin position="199"/>
        <end position="209"/>
    </location>
</feature>
<comment type="similarity">
    <text evidence="2">Belongs to the CDC37 family.</text>
</comment>
<dbReference type="HOGENOM" id="CLU_033261_1_0_1"/>
<dbReference type="Pfam" id="PF08565">
    <property type="entry name" value="CDC37_M"/>
    <property type="match status" value="1"/>
</dbReference>
<keyword evidence="3" id="KW-0963">Cytoplasm</keyword>
<dbReference type="PANTHER" id="PTHR12800">
    <property type="entry name" value="CDC37-RELATED"/>
    <property type="match status" value="1"/>
</dbReference>
<evidence type="ECO:0000259" key="9">
    <source>
        <dbReference type="SMART" id="SM01071"/>
    </source>
</evidence>
<accession>A0A099P4N4</accession>
<dbReference type="GO" id="GO:0043410">
    <property type="term" value="P:positive regulation of MAPK cascade"/>
    <property type="evidence" value="ECO:0007669"/>
    <property type="project" value="EnsemblFungi"/>
</dbReference>
<dbReference type="InterPro" id="IPR013873">
    <property type="entry name" value="Cdc37_C"/>
</dbReference>
<dbReference type="Pfam" id="PF03234">
    <property type="entry name" value="CDC37_N"/>
    <property type="match status" value="1"/>
</dbReference>
<feature type="region of interest" description="Disordered" evidence="6">
    <location>
        <begin position="180"/>
        <end position="228"/>
    </location>
</feature>
<feature type="domain" description="Cdc37 Hsp90 binding" evidence="8">
    <location>
        <begin position="184"/>
        <end position="367"/>
    </location>
</feature>
<dbReference type="InterPro" id="IPR004918">
    <property type="entry name" value="Cdc37"/>
</dbReference>
<evidence type="ECO:0000256" key="2">
    <source>
        <dbReference type="ARBA" id="ARBA00006222"/>
    </source>
</evidence>
<name>A0A099P4N4_PICKU</name>
<dbReference type="SMART" id="SM01069">
    <property type="entry name" value="CDC37_C"/>
    <property type="match status" value="1"/>
</dbReference>
<evidence type="ECO:0000256" key="5">
    <source>
        <dbReference type="ARBA" id="ARBA00031396"/>
    </source>
</evidence>
<dbReference type="GO" id="GO:0038066">
    <property type="term" value="P:p38MAPK cascade"/>
    <property type="evidence" value="ECO:0007669"/>
    <property type="project" value="EnsemblFungi"/>
</dbReference>
<evidence type="ECO:0000256" key="6">
    <source>
        <dbReference type="SAM" id="MobiDB-lite"/>
    </source>
</evidence>
<dbReference type="Gene3D" id="1.20.58.610">
    <property type="entry name" value="Cdc37, Hsp90 binding domain"/>
    <property type="match status" value="1"/>
</dbReference>
<dbReference type="AlphaFoldDB" id="A0A099P4N4"/>
<feature type="domain" description="Cdc37 C-terminal" evidence="7">
    <location>
        <begin position="391"/>
        <end position="478"/>
    </location>
</feature>
<dbReference type="InterPro" id="IPR013874">
    <property type="entry name" value="Cdc37_Hsp90-bd"/>
</dbReference>
<reference evidence="11" key="1">
    <citation type="journal article" date="2014" name="Microb. Cell Fact.">
        <title>Exploiting Issatchenkia orientalis SD108 for succinic acid production.</title>
        <authorList>
            <person name="Xiao H."/>
            <person name="Shao Z."/>
            <person name="Jiang Y."/>
            <person name="Dole S."/>
            <person name="Zhao H."/>
        </authorList>
    </citation>
    <scope>NUCLEOTIDE SEQUENCE [LARGE SCALE GENOMIC DNA]</scope>
    <source>
        <strain evidence="11">SD108</strain>
    </source>
</reference>
<dbReference type="eggNOG" id="KOG2260">
    <property type="taxonomic scope" value="Eukaryota"/>
</dbReference>
<dbReference type="PANTHER" id="PTHR12800:SF4">
    <property type="entry name" value="HSP90 CO-CHAPERONE CDC37"/>
    <property type="match status" value="1"/>
</dbReference>
<dbReference type="SUPFAM" id="SSF101391">
    <property type="entry name" value="Hsp90 co-chaperone CDC37"/>
    <property type="match status" value="1"/>
</dbReference>
<dbReference type="GO" id="GO:0030474">
    <property type="term" value="P:spindle pole body duplication"/>
    <property type="evidence" value="ECO:0007669"/>
    <property type="project" value="EnsemblFungi"/>
</dbReference>
<dbReference type="GO" id="GO:0051082">
    <property type="term" value="F:unfolded protein binding"/>
    <property type="evidence" value="ECO:0007669"/>
    <property type="project" value="EnsemblFungi"/>
</dbReference>
<proteinExistence type="inferred from homology"/>
<dbReference type="GO" id="GO:0071474">
    <property type="term" value="P:cellular hyperosmotic response"/>
    <property type="evidence" value="ECO:0007669"/>
    <property type="project" value="EnsemblFungi"/>
</dbReference>
<dbReference type="GO" id="GO:0051087">
    <property type="term" value="F:protein-folding chaperone binding"/>
    <property type="evidence" value="ECO:0007669"/>
    <property type="project" value="TreeGrafter"/>
</dbReference>
<dbReference type="EMBL" id="JQFK01000005">
    <property type="protein sequence ID" value="KGK39958.1"/>
    <property type="molecule type" value="Genomic_DNA"/>
</dbReference>
<evidence type="ECO:0000259" key="8">
    <source>
        <dbReference type="SMART" id="SM01070"/>
    </source>
</evidence>
<gene>
    <name evidence="10" type="ORF">JL09_g972</name>
</gene>
<dbReference type="GO" id="GO:0006457">
    <property type="term" value="P:protein folding"/>
    <property type="evidence" value="ECO:0007669"/>
    <property type="project" value="TreeGrafter"/>
</dbReference>